<dbReference type="PANTHER" id="PTHR24113:SF12">
    <property type="entry name" value="RAN GTPASE-ACTIVATING PROTEIN 1"/>
    <property type="match status" value="1"/>
</dbReference>
<keyword evidence="2" id="KW-0433">Leucine-rich repeat</keyword>
<organism evidence="4 5">
    <name type="scientific">Stylonychia lemnae</name>
    <name type="common">Ciliate</name>
    <dbReference type="NCBI Taxonomy" id="5949"/>
    <lineage>
        <taxon>Eukaryota</taxon>
        <taxon>Sar</taxon>
        <taxon>Alveolata</taxon>
        <taxon>Ciliophora</taxon>
        <taxon>Intramacronucleata</taxon>
        <taxon>Spirotrichea</taxon>
        <taxon>Stichotrichia</taxon>
        <taxon>Sporadotrichida</taxon>
        <taxon>Oxytrichidae</taxon>
        <taxon>Stylonychinae</taxon>
        <taxon>Stylonychia</taxon>
    </lineage>
</organism>
<dbReference type="EMBL" id="CCKQ01010608">
    <property type="protein sequence ID" value="CDW82129.1"/>
    <property type="molecule type" value="Genomic_DNA"/>
</dbReference>
<dbReference type="Proteomes" id="UP000039865">
    <property type="component" value="Unassembled WGS sequence"/>
</dbReference>
<keyword evidence="5" id="KW-1185">Reference proteome</keyword>
<dbReference type="GO" id="GO:0006913">
    <property type="term" value="P:nucleocytoplasmic transport"/>
    <property type="evidence" value="ECO:0007669"/>
    <property type="project" value="TreeGrafter"/>
</dbReference>
<gene>
    <name evidence="4" type="primary">Contig1212.g1313</name>
    <name evidence="4" type="ORF">STYLEM_11156</name>
</gene>
<dbReference type="SMART" id="SM00368">
    <property type="entry name" value="LRR_RI"/>
    <property type="match status" value="5"/>
</dbReference>
<dbReference type="Pfam" id="PF13516">
    <property type="entry name" value="LRR_6"/>
    <property type="match status" value="4"/>
</dbReference>
<dbReference type="OMA" id="HISSMKQ"/>
<keyword evidence="3" id="KW-0677">Repeat</keyword>
<dbReference type="SUPFAM" id="SSF52047">
    <property type="entry name" value="RNI-like"/>
    <property type="match status" value="2"/>
</dbReference>
<dbReference type="GO" id="GO:0005634">
    <property type="term" value="C:nucleus"/>
    <property type="evidence" value="ECO:0007669"/>
    <property type="project" value="TreeGrafter"/>
</dbReference>
<dbReference type="OrthoDB" id="292937at2759"/>
<proteinExistence type="predicted"/>
<evidence type="ECO:0000313" key="4">
    <source>
        <dbReference type="EMBL" id="CDW82129.1"/>
    </source>
</evidence>
<dbReference type="GO" id="GO:0048471">
    <property type="term" value="C:perinuclear region of cytoplasm"/>
    <property type="evidence" value="ECO:0007669"/>
    <property type="project" value="TreeGrafter"/>
</dbReference>
<name>A0A078AIT0_STYLE</name>
<evidence type="ECO:0000256" key="1">
    <source>
        <dbReference type="ARBA" id="ARBA00022468"/>
    </source>
</evidence>
<dbReference type="AlphaFoldDB" id="A0A078AIT0"/>
<sequence length="614" mass="71056">MHSKQPVEEVEMEFLPCQFQKNIDECNKDIYFDPIIKQIKVDDIDSMIFGKMNQQMGYMSYDGQVEKVELETLGKFSKVTEWKKDTWSHDRGYRQCTYKEYLRDCNVYQDFKDSNYKKQALVEFKKMGKGQKRIFNNLGIWPTICILSFFSQEEIIETLRRINKEALVLCKRAYAARRVQLHKINLKTVKFFERAEEIKINRESLNFFNQFKDNFFEEILTHYKNVKRLTINLNFLFEEDKKDKLFEKLSSFTLKDNIKTFNCEDAMLVQKNLESITKTSMLQNLTYLKLPKNNLGNNGVLFIFSQDRLRHIKKIDLSSNNITFDGAVLIANSENFPLLVSLDLRVNKIGDKGFKAIVLSQNYQYLNTLKLDRNQIDEKGVQQMSHICNLQNLQVLKMRSNLCEAKGAHFIATSYAIRNLTVLDLSQNLIGDDGFKHITDASYLSNLHKLYVNDNNLQAVSALNLANSKFISKLRLLSIGKNNMTEKGAYYLADATNLQQLTHLIINDNDIKEEGIIALSGSEIFKNLTHLDISHNNLLENGAHIISVSQVMTQLRYLNIIHNKVGENGCRCIAESDAFPMLTDLVIYSGNSINAEAKKLLHRSRKLRSLNNIQ</sequence>
<reference evidence="4 5" key="1">
    <citation type="submission" date="2014-06" db="EMBL/GenBank/DDBJ databases">
        <authorList>
            <person name="Swart Estienne"/>
        </authorList>
    </citation>
    <scope>NUCLEOTIDE SEQUENCE [LARGE SCALE GENOMIC DNA]</scope>
    <source>
        <strain evidence="4 5">130c</strain>
    </source>
</reference>
<evidence type="ECO:0000313" key="5">
    <source>
        <dbReference type="Proteomes" id="UP000039865"/>
    </source>
</evidence>
<accession>A0A078AIT0</accession>
<protein>
    <submittedName>
        <fullName evidence="4">Uncharacterized protein</fullName>
    </submittedName>
</protein>
<dbReference type="GO" id="GO:0031267">
    <property type="term" value="F:small GTPase binding"/>
    <property type="evidence" value="ECO:0007669"/>
    <property type="project" value="TreeGrafter"/>
</dbReference>
<evidence type="ECO:0000256" key="2">
    <source>
        <dbReference type="ARBA" id="ARBA00022614"/>
    </source>
</evidence>
<dbReference type="GO" id="GO:0005829">
    <property type="term" value="C:cytosol"/>
    <property type="evidence" value="ECO:0007669"/>
    <property type="project" value="TreeGrafter"/>
</dbReference>
<dbReference type="InterPro" id="IPR001611">
    <property type="entry name" value="Leu-rich_rpt"/>
</dbReference>
<keyword evidence="1" id="KW-0343">GTPase activation</keyword>
<dbReference type="InParanoid" id="A0A078AIT0"/>
<dbReference type="GO" id="GO:0005096">
    <property type="term" value="F:GTPase activator activity"/>
    <property type="evidence" value="ECO:0007669"/>
    <property type="project" value="UniProtKB-KW"/>
</dbReference>
<evidence type="ECO:0000256" key="3">
    <source>
        <dbReference type="ARBA" id="ARBA00022737"/>
    </source>
</evidence>
<dbReference type="Gene3D" id="3.80.10.10">
    <property type="entry name" value="Ribonuclease Inhibitor"/>
    <property type="match status" value="3"/>
</dbReference>
<dbReference type="InterPro" id="IPR032675">
    <property type="entry name" value="LRR_dom_sf"/>
</dbReference>
<dbReference type="Pfam" id="PF00560">
    <property type="entry name" value="LRR_1"/>
    <property type="match status" value="1"/>
</dbReference>
<dbReference type="InterPro" id="IPR027038">
    <property type="entry name" value="RanGap"/>
</dbReference>
<dbReference type="PANTHER" id="PTHR24113">
    <property type="entry name" value="RAN GTPASE-ACTIVATING PROTEIN 1"/>
    <property type="match status" value="1"/>
</dbReference>